<proteinExistence type="predicted"/>
<accession>A0ABS2Q296</accession>
<protein>
    <recommendedName>
        <fullName evidence="1">DnaJ homologue subfamily C member 28 conserved domain-containing protein</fullName>
    </recommendedName>
</protein>
<organism evidence="2 3">
    <name type="scientific">Scopulibacillus daqui</name>
    <dbReference type="NCBI Taxonomy" id="1469162"/>
    <lineage>
        <taxon>Bacteria</taxon>
        <taxon>Bacillati</taxon>
        <taxon>Bacillota</taxon>
        <taxon>Bacilli</taxon>
        <taxon>Bacillales</taxon>
        <taxon>Sporolactobacillaceae</taxon>
        <taxon>Scopulibacillus</taxon>
    </lineage>
</organism>
<dbReference type="Proteomes" id="UP000808914">
    <property type="component" value="Unassembled WGS sequence"/>
</dbReference>
<evidence type="ECO:0000313" key="3">
    <source>
        <dbReference type="Proteomes" id="UP000808914"/>
    </source>
</evidence>
<evidence type="ECO:0000259" key="1">
    <source>
        <dbReference type="Pfam" id="PF09350"/>
    </source>
</evidence>
<dbReference type="Pfam" id="PF09350">
    <property type="entry name" value="DJC28_CD"/>
    <property type="match status" value="1"/>
</dbReference>
<dbReference type="RefSeq" id="WP_205003877.1">
    <property type="nucleotide sequence ID" value="NZ_JAFBER010000014.1"/>
</dbReference>
<dbReference type="InterPro" id="IPR052573">
    <property type="entry name" value="DnaJ_C_subfamily_28"/>
</dbReference>
<comment type="caution">
    <text evidence="2">The sequence shown here is derived from an EMBL/GenBank/DDBJ whole genome shotgun (WGS) entry which is preliminary data.</text>
</comment>
<feature type="domain" description="DnaJ homologue subfamily C member 28 conserved" evidence="1">
    <location>
        <begin position="7"/>
        <end position="73"/>
    </location>
</feature>
<evidence type="ECO:0000313" key="2">
    <source>
        <dbReference type="EMBL" id="MBM7645975.1"/>
    </source>
</evidence>
<dbReference type="PANTHER" id="PTHR39158">
    <property type="entry name" value="OS08G0560600 PROTEIN"/>
    <property type="match status" value="1"/>
</dbReference>
<keyword evidence="3" id="KW-1185">Reference proteome</keyword>
<sequence>MDIFSMIAESKIREAMENGDLDHLKGKGKPLKMDNLSGVPKDLRMAYKILKNSGYVPEEVQLKKEILSLEDLISCCDDEEKIASLHKKLTEKTLRYNQLMEQRSLMKSQAYYAYKDKIADKFKL</sequence>
<dbReference type="PANTHER" id="PTHR39158:SF1">
    <property type="entry name" value="DNAJ HOMOLOG SUBFAMILY C MEMBER 28"/>
    <property type="match status" value="1"/>
</dbReference>
<gene>
    <name evidence="2" type="ORF">JOD45_002200</name>
</gene>
<dbReference type="EMBL" id="JAFBER010000014">
    <property type="protein sequence ID" value="MBM7645975.1"/>
    <property type="molecule type" value="Genomic_DNA"/>
</dbReference>
<reference evidence="2 3" key="1">
    <citation type="submission" date="2021-01" db="EMBL/GenBank/DDBJ databases">
        <title>Genomic Encyclopedia of Type Strains, Phase IV (KMG-IV): sequencing the most valuable type-strain genomes for metagenomic binning, comparative biology and taxonomic classification.</title>
        <authorList>
            <person name="Goeker M."/>
        </authorList>
    </citation>
    <scope>NUCLEOTIDE SEQUENCE [LARGE SCALE GENOMIC DNA]</scope>
    <source>
        <strain evidence="2 3">DSM 28236</strain>
    </source>
</reference>
<dbReference type="InterPro" id="IPR018961">
    <property type="entry name" value="DnaJ_homolog_subfam-C_membr-28"/>
</dbReference>
<name>A0ABS2Q296_9BACL</name>